<dbReference type="EMBL" id="SMKP01000064">
    <property type="protein sequence ID" value="TDD18913.1"/>
    <property type="molecule type" value="Genomic_DNA"/>
</dbReference>
<dbReference type="InterPro" id="IPR011008">
    <property type="entry name" value="Dimeric_a/b-barrel"/>
</dbReference>
<evidence type="ECO:0008006" key="3">
    <source>
        <dbReference type="Google" id="ProtNLM"/>
    </source>
</evidence>
<dbReference type="SUPFAM" id="SSF54909">
    <property type="entry name" value="Dimeric alpha+beta barrel"/>
    <property type="match status" value="1"/>
</dbReference>
<name>A0A4R4WPF8_9ACTN</name>
<dbReference type="OrthoDB" id="163010at2"/>
<proteinExistence type="predicted"/>
<sequence>MHVLIRWKIKPDQVERELELLRAVYEDMHAVRPEGLRYATFQLDDGATFVDVAEMADGPGVLQQVEAFQHYRATLDERCDEPPAVTVLHEVGAYRFP</sequence>
<dbReference type="Proteomes" id="UP000294543">
    <property type="component" value="Unassembled WGS sequence"/>
</dbReference>
<protein>
    <recommendedName>
        <fullName evidence="3">ABM domain-containing protein</fullName>
    </recommendedName>
</protein>
<evidence type="ECO:0000313" key="2">
    <source>
        <dbReference type="Proteomes" id="UP000294543"/>
    </source>
</evidence>
<keyword evidence="2" id="KW-1185">Reference proteome</keyword>
<accession>A0A4R4WPF8</accession>
<evidence type="ECO:0000313" key="1">
    <source>
        <dbReference type="EMBL" id="TDD18913.1"/>
    </source>
</evidence>
<comment type="caution">
    <text evidence="1">The sequence shown here is derived from an EMBL/GenBank/DDBJ whole genome shotgun (WGS) entry which is preliminary data.</text>
</comment>
<dbReference type="AlphaFoldDB" id="A0A4R4WPF8"/>
<reference evidence="1 2" key="1">
    <citation type="submission" date="2019-03" db="EMBL/GenBank/DDBJ databases">
        <title>Draft genome sequences of novel Actinobacteria.</title>
        <authorList>
            <person name="Sahin N."/>
            <person name="Ay H."/>
            <person name="Saygin H."/>
        </authorList>
    </citation>
    <scope>NUCLEOTIDE SEQUENCE [LARGE SCALE GENOMIC DNA]</scope>
    <source>
        <strain evidence="1 2">KC712</strain>
    </source>
</reference>
<gene>
    <name evidence="1" type="ORF">E1294_22570</name>
</gene>
<dbReference type="RefSeq" id="WP_132511198.1">
    <property type="nucleotide sequence ID" value="NZ_SMKP01000064.1"/>
</dbReference>
<dbReference type="Gene3D" id="3.30.70.100">
    <property type="match status" value="1"/>
</dbReference>
<organism evidence="1 2">
    <name type="scientific">Nonomuraea diastatica</name>
    <dbReference type="NCBI Taxonomy" id="1848329"/>
    <lineage>
        <taxon>Bacteria</taxon>
        <taxon>Bacillati</taxon>
        <taxon>Actinomycetota</taxon>
        <taxon>Actinomycetes</taxon>
        <taxon>Streptosporangiales</taxon>
        <taxon>Streptosporangiaceae</taxon>
        <taxon>Nonomuraea</taxon>
    </lineage>
</organism>